<organism evidence="1 2">
    <name type="scientific">Thermomonas carbonis</name>
    <dbReference type="NCBI Taxonomy" id="1463158"/>
    <lineage>
        <taxon>Bacteria</taxon>
        <taxon>Pseudomonadati</taxon>
        <taxon>Pseudomonadota</taxon>
        <taxon>Gammaproteobacteria</taxon>
        <taxon>Lysobacterales</taxon>
        <taxon>Lysobacteraceae</taxon>
        <taxon>Thermomonas</taxon>
    </lineage>
</organism>
<dbReference type="EMBL" id="CP060719">
    <property type="protein sequence ID" value="QNN69432.1"/>
    <property type="molecule type" value="Genomic_DNA"/>
</dbReference>
<evidence type="ECO:0000313" key="1">
    <source>
        <dbReference type="EMBL" id="QNN69432.1"/>
    </source>
</evidence>
<dbReference type="AlphaFoldDB" id="A0A7G9SNK7"/>
<protein>
    <submittedName>
        <fullName evidence="1">Uncharacterized protein</fullName>
    </submittedName>
</protein>
<keyword evidence="2" id="KW-1185">Reference proteome</keyword>
<dbReference type="KEGG" id="tcn:H9L16_12205"/>
<sequence>MLVDNHERLTAAFVRVKSFHVRRLILLGKAKDEVVTSERIRHRSDVLWVQREEV</sequence>
<gene>
    <name evidence="1" type="ORF">H9L16_12205</name>
</gene>
<dbReference type="RefSeq" id="WP_187551952.1">
    <property type="nucleotide sequence ID" value="NZ_CP060719.1"/>
</dbReference>
<dbReference type="Proteomes" id="UP000515804">
    <property type="component" value="Chromosome"/>
</dbReference>
<accession>A0A7G9SNK7</accession>
<reference evidence="1 2" key="1">
    <citation type="submission" date="2020-08" db="EMBL/GenBank/DDBJ databases">
        <title>Genome sequence of Thermomonas carbonis KCTC 42013T.</title>
        <authorList>
            <person name="Hyun D.-W."/>
            <person name="Bae J.-W."/>
        </authorList>
    </citation>
    <scope>NUCLEOTIDE SEQUENCE [LARGE SCALE GENOMIC DNA]</scope>
    <source>
        <strain evidence="1 2">KCTC 42013</strain>
    </source>
</reference>
<evidence type="ECO:0000313" key="2">
    <source>
        <dbReference type="Proteomes" id="UP000515804"/>
    </source>
</evidence>
<proteinExistence type="predicted"/>
<name>A0A7G9SNK7_9GAMM</name>